<dbReference type="Proteomes" id="UP001596157">
    <property type="component" value="Unassembled WGS sequence"/>
</dbReference>
<evidence type="ECO:0000256" key="1">
    <source>
        <dbReference type="SAM" id="MobiDB-lite"/>
    </source>
</evidence>
<feature type="region of interest" description="Disordered" evidence="1">
    <location>
        <begin position="1"/>
        <end position="29"/>
    </location>
</feature>
<dbReference type="EMBL" id="JBHSKF010000012">
    <property type="protein sequence ID" value="MFC5289622.1"/>
    <property type="molecule type" value="Genomic_DNA"/>
</dbReference>
<accession>A0ABW0EQD0</accession>
<name>A0ABW0EQD0_9PSEU</name>
<evidence type="ECO:0000259" key="2">
    <source>
        <dbReference type="Pfam" id="PF01471"/>
    </source>
</evidence>
<dbReference type="PROSITE" id="PS51318">
    <property type="entry name" value="TAT"/>
    <property type="match status" value="1"/>
</dbReference>
<dbReference type="InterPro" id="IPR002477">
    <property type="entry name" value="Peptidoglycan-bd-like"/>
</dbReference>
<dbReference type="Gene3D" id="1.10.101.10">
    <property type="entry name" value="PGBD-like superfamily/PGBD"/>
    <property type="match status" value="2"/>
</dbReference>
<gene>
    <name evidence="3" type="ORF">ACFPM7_21435</name>
</gene>
<organism evidence="3 4">
    <name type="scientific">Actinokineospora guangxiensis</name>
    <dbReference type="NCBI Taxonomy" id="1490288"/>
    <lineage>
        <taxon>Bacteria</taxon>
        <taxon>Bacillati</taxon>
        <taxon>Actinomycetota</taxon>
        <taxon>Actinomycetes</taxon>
        <taxon>Pseudonocardiales</taxon>
        <taxon>Pseudonocardiaceae</taxon>
        <taxon>Actinokineospora</taxon>
    </lineage>
</organism>
<comment type="caution">
    <text evidence="3">The sequence shown here is derived from an EMBL/GenBank/DDBJ whole genome shotgun (WGS) entry which is preliminary data.</text>
</comment>
<protein>
    <submittedName>
        <fullName evidence="3">Peptidoglycan-binding protein</fullName>
    </submittedName>
</protein>
<dbReference type="InterPro" id="IPR036366">
    <property type="entry name" value="PGBDSf"/>
</dbReference>
<dbReference type="SUPFAM" id="SSF47090">
    <property type="entry name" value="PGBD-like"/>
    <property type="match status" value="2"/>
</dbReference>
<evidence type="ECO:0000313" key="3">
    <source>
        <dbReference type="EMBL" id="MFC5289622.1"/>
    </source>
</evidence>
<evidence type="ECO:0000313" key="4">
    <source>
        <dbReference type="Proteomes" id="UP001596157"/>
    </source>
</evidence>
<dbReference type="InterPro" id="IPR006311">
    <property type="entry name" value="TAT_signal"/>
</dbReference>
<dbReference type="Pfam" id="PF01471">
    <property type="entry name" value="PG_binding_1"/>
    <property type="match status" value="2"/>
</dbReference>
<dbReference type="RefSeq" id="WP_378249475.1">
    <property type="nucleotide sequence ID" value="NZ_JBHSKF010000012.1"/>
</dbReference>
<reference evidence="4" key="1">
    <citation type="journal article" date="2019" name="Int. J. Syst. Evol. Microbiol.">
        <title>The Global Catalogue of Microorganisms (GCM) 10K type strain sequencing project: providing services to taxonomists for standard genome sequencing and annotation.</title>
        <authorList>
            <consortium name="The Broad Institute Genomics Platform"/>
            <consortium name="The Broad Institute Genome Sequencing Center for Infectious Disease"/>
            <person name="Wu L."/>
            <person name="Ma J."/>
        </authorList>
    </citation>
    <scope>NUCLEOTIDE SEQUENCE [LARGE SCALE GENOMIC DNA]</scope>
    <source>
        <strain evidence="4">CCUG 59778</strain>
    </source>
</reference>
<sequence>MTEDAPVMVPPLRGSDPGMPAEPRTRSWRPRWTGLAPSRRTVLRAGSVAGLAVLGGVFPSVRRAVADGYEIYPTCPSYAANHNCSPGCGPSMIFADSCITSGTNTGFHKNDQVTWRLRPNACLSGSYDGWMWRYDQPCGACSCHIERRCHDGYRKTASGWVNSICRWTTECGCPTSAVWPSVSQGASGATVTTIQHLVTHHGFPTGVDGAYGPATAQAVRDFQTARGLAATGTVTATTWPTLAVTTRSGTTGSHVRATQAQLNRYGYQIAVDGVFGAGTLAAATDFQRQNRITADGIVGPTSWRTLTGGAS</sequence>
<keyword evidence="4" id="KW-1185">Reference proteome</keyword>
<proteinExistence type="predicted"/>
<dbReference type="InterPro" id="IPR036365">
    <property type="entry name" value="PGBD-like_sf"/>
</dbReference>
<feature type="domain" description="Peptidoglycan binding-like" evidence="2">
    <location>
        <begin position="252"/>
        <end position="306"/>
    </location>
</feature>
<feature type="domain" description="Peptidoglycan binding-like" evidence="2">
    <location>
        <begin position="187"/>
        <end position="239"/>
    </location>
</feature>